<name>A0ABY1UY99_9BURK</name>
<evidence type="ECO:0000313" key="2">
    <source>
        <dbReference type="Proteomes" id="UP000256710"/>
    </source>
</evidence>
<organism evidence="1 2">
    <name type="scientific">Cupriavidus neocaledonicus</name>
    <dbReference type="NCBI Taxonomy" id="1040979"/>
    <lineage>
        <taxon>Bacteria</taxon>
        <taxon>Pseudomonadati</taxon>
        <taxon>Pseudomonadota</taxon>
        <taxon>Betaproteobacteria</taxon>
        <taxon>Burkholderiales</taxon>
        <taxon>Burkholderiaceae</taxon>
        <taxon>Cupriavidus</taxon>
    </lineage>
</organism>
<dbReference type="EMBL" id="OFTC01000009">
    <property type="protein sequence ID" value="SOZ35388.1"/>
    <property type="molecule type" value="Genomic_DNA"/>
</dbReference>
<sequence length="65" mass="7307">MMQSRPFGRLFCLLAHGMSWEPIRRWSSEFGRHRPDGGRRSLLGHNCAGGRRLCCGRKAHGGVVT</sequence>
<accession>A0ABY1UY99</accession>
<proteinExistence type="predicted"/>
<reference evidence="1 2" key="1">
    <citation type="submission" date="2018-01" db="EMBL/GenBank/DDBJ databases">
        <authorList>
            <person name="Clerissi C."/>
        </authorList>
    </citation>
    <scope>NUCLEOTIDE SEQUENCE [LARGE SCALE GENOMIC DNA]</scope>
    <source>
        <strain evidence="1">Cupriavidus taiwanensis STM 6082</strain>
    </source>
</reference>
<evidence type="ECO:0008006" key="3">
    <source>
        <dbReference type="Google" id="ProtNLM"/>
    </source>
</evidence>
<dbReference type="Proteomes" id="UP000256710">
    <property type="component" value="Unassembled WGS sequence"/>
</dbReference>
<protein>
    <recommendedName>
        <fullName evidence="3">Transposase</fullName>
    </recommendedName>
</protein>
<evidence type="ECO:0000313" key="1">
    <source>
        <dbReference type="EMBL" id="SOZ35388.1"/>
    </source>
</evidence>
<gene>
    <name evidence="1" type="ORF">CBM2605_A170307</name>
</gene>
<comment type="caution">
    <text evidence="1">The sequence shown here is derived from an EMBL/GenBank/DDBJ whole genome shotgun (WGS) entry which is preliminary data.</text>
</comment>
<keyword evidence="2" id="KW-1185">Reference proteome</keyword>